<evidence type="ECO:0008006" key="4">
    <source>
        <dbReference type="Google" id="ProtNLM"/>
    </source>
</evidence>
<accession>A0A1T4RD83</accession>
<sequence length="167" mass="18093">MKRILFLLSFALMGVLNMAAQGRVQGSFAPLKGESRVNFDMVFMNIHGMSEADFSTYETDWQKDKPEVVGIFTNDANRTLGDGLTIGHFPNAPYTLKVVVNSVSTKGDYLCDALLLDAQQHEIARIDALKTRGGVWGTKLNLIKQGAESAGKACGKALKAALKKAGK</sequence>
<name>A0A1T4RD83_9BACT</name>
<proteinExistence type="predicted"/>
<dbReference type="Proteomes" id="UP000190065">
    <property type="component" value="Unassembled WGS sequence"/>
</dbReference>
<evidence type="ECO:0000313" key="3">
    <source>
        <dbReference type="Proteomes" id="UP000190065"/>
    </source>
</evidence>
<reference evidence="2 3" key="1">
    <citation type="submission" date="2017-02" db="EMBL/GenBank/DDBJ databases">
        <authorList>
            <person name="Peterson S.W."/>
        </authorList>
    </citation>
    <scope>NUCLEOTIDE SEQUENCE [LARGE SCALE GENOMIC DNA]</scope>
    <source>
        <strain evidence="2 3">ATCC 43324</strain>
    </source>
</reference>
<dbReference type="STRING" id="28136.SAMN02745202_02217"/>
<dbReference type="EMBL" id="FUXK01000031">
    <property type="protein sequence ID" value="SKA13990.1"/>
    <property type="molecule type" value="Genomic_DNA"/>
</dbReference>
<feature type="signal peptide" evidence="1">
    <location>
        <begin position="1"/>
        <end position="19"/>
    </location>
</feature>
<dbReference type="RefSeq" id="WP_025071192.1">
    <property type="nucleotide sequence ID" value="NZ_FUXK01000031.1"/>
</dbReference>
<dbReference type="AlphaFoldDB" id="A0A1T4RD83"/>
<evidence type="ECO:0000313" key="2">
    <source>
        <dbReference type="EMBL" id="SKA13990.1"/>
    </source>
</evidence>
<keyword evidence="1" id="KW-0732">Signal</keyword>
<protein>
    <recommendedName>
        <fullName evidence="4">DUF4468 domain-containing protein</fullName>
    </recommendedName>
</protein>
<evidence type="ECO:0000256" key="1">
    <source>
        <dbReference type="SAM" id="SignalP"/>
    </source>
</evidence>
<feature type="chain" id="PRO_5010582829" description="DUF4468 domain-containing protein" evidence="1">
    <location>
        <begin position="20"/>
        <end position="167"/>
    </location>
</feature>
<gene>
    <name evidence="2" type="ORF">SAMN02745202_02217</name>
</gene>
<organism evidence="2 3">
    <name type="scientific">Segatella oulorum</name>
    <dbReference type="NCBI Taxonomy" id="28136"/>
    <lineage>
        <taxon>Bacteria</taxon>
        <taxon>Pseudomonadati</taxon>
        <taxon>Bacteroidota</taxon>
        <taxon>Bacteroidia</taxon>
        <taxon>Bacteroidales</taxon>
        <taxon>Prevotellaceae</taxon>
        <taxon>Segatella</taxon>
    </lineage>
</organism>